<evidence type="ECO:0000256" key="5">
    <source>
        <dbReference type="HAMAP-Rule" id="MF_00787"/>
    </source>
</evidence>
<evidence type="ECO:0000256" key="1">
    <source>
        <dbReference type="ARBA" id="ARBA00022573"/>
    </source>
</evidence>
<evidence type="ECO:0000256" key="3">
    <source>
        <dbReference type="ARBA" id="ARBA00022679"/>
    </source>
</evidence>
<dbReference type="PANTHER" id="PTHR35863">
    <property type="entry name" value="COBALT-PRECORRIN-5B C(1)-METHYLTRANSFERASE"/>
    <property type="match status" value="1"/>
</dbReference>
<dbReference type="GO" id="GO:0032259">
    <property type="term" value="P:methylation"/>
    <property type="evidence" value="ECO:0007669"/>
    <property type="project" value="UniProtKB-KW"/>
</dbReference>
<dbReference type="InterPro" id="IPR036074">
    <property type="entry name" value="CbiD_sf"/>
</dbReference>
<organism evidence="6">
    <name type="scientific">Treponema denticola H-22</name>
    <dbReference type="NCBI Taxonomy" id="999432"/>
    <lineage>
        <taxon>Bacteria</taxon>
        <taxon>Pseudomonadati</taxon>
        <taxon>Spirochaetota</taxon>
        <taxon>Spirochaetia</taxon>
        <taxon>Spirochaetales</taxon>
        <taxon>Treponemataceae</taxon>
        <taxon>Treponema</taxon>
    </lineage>
</organism>
<dbReference type="HOGENOM" id="CLU_041273_1_0_12"/>
<protein>
    <recommendedName>
        <fullName evidence="5">Cobalt-precorrin-5B C(1)-methyltransferase</fullName>
        <ecNumber evidence="5">2.1.1.195</ecNumber>
    </recommendedName>
    <alternativeName>
        <fullName evidence="5">Cobalt-precorrin-6A synthase</fullName>
    </alternativeName>
</protein>
<dbReference type="AlphaFoldDB" id="A0A0E2E875"/>
<dbReference type="UniPathway" id="UPA00148">
    <property type="reaction ID" value="UER00227"/>
</dbReference>
<dbReference type="PANTHER" id="PTHR35863:SF1">
    <property type="entry name" value="COBALT-PRECORRIN-5B C(1)-METHYLTRANSFERASE"/>
    <property type="match status" value="1"/>
</dbReference>
<comment type="function">
    <text evidence="5">Catalyzes the methylation of C-1 in cobalt-precorrin-5B to form cobalt-precorrin-6A.</text>
</comment>
<dbReference type="InterPro" id="IPR002748">
    <property type="entry name" value="CbiD"/>
</dbReference>
<dbReference type="EC" id="2.1.1.195" evidence="5"/>
<accession>A0A0E2E875</accession>
<comment type="pathway">
    <text evidence="5">Cofactor biosynthesis; adenosylcobalamin biosynthesis; cob(II)yrinate a,c-diamide from sirohydrochlorin (anaerobic route): step 6/10.</text>
</comment>
<dbReference type="NCBIfam" id="TIGR00312">
    <property type="entry name" value="cbiD"/>
    <property type="match status" value="1"/>
</dbReference>
<dbReference type="SUPFAM" id="SSF111342">
    <property type="entry name" value="CbiD-like"/>
    <property type="match status" value="1"/>
</dbReference>
<keyword evidence="4 5" id="KW-0949">S-adenosyl-L-methionine</keyword>
<dbReference type="GO" id="GO:0019251">
    <property type="term" value="P:anaerobic cobalamin biosynthetic process"/>
    <property type="evidence" value="ECO:0007669"/>
    <property type="project" value="UniProtKB-UniRule"/>
</dbReference>
<evidence type="ECO:0000313" key="6">
    <source>
        <dbReference type="EMBL" id="EMB36189.1"/>
    </source>
</evidence>
<comment type="caution">
    <text evidence="6">The sequence shown here is derived from an EMBL/GenBank/DDBJ whole genome shotgun (WGS) entry which is preliminary data.</text>
</comment>
<dbReference type="PIRSF" id="PIRSF026782">
    <property type="entry name" value="CbiD"/>
    <property type="match status" value="1"/>
</dbReference>
<evidence type="ECO:0000256" key="2">
    <source>
        <dbReference type="ARBA" id="ARBA00022603"/>
    </source>
</evidence>
<name>A0A0E2E875_TREDN</name>
<comment type="similarity">
    <text evidence="5">Belongs to the CbiD family.</text>
</comment>
<dbReference type="Gene3D" id="3.30.2110.10">
    <property type="entry name" value="CbiD-like"/>
    <property type="match status" value="1"/>
</dbReference>
<sequence>MKLDLYIDKDGQKLRCGYTTGSCAAAAAKAAALILGGETMTSVKIDTPAGLVLDLPVEHCRFYKDKDGTAIGEAAVQKDAGDDPDSTDGIYIHARVSYRNDGKVLIDGGEGIGRITKKGLFGEVGEAAINPVPRQMIEKEVLKVSEKGFNVEIFSPQGAEIGKKTFNKNIGVEGGISIIGTKGIVYPMSEDAIKKTIYLEIDGILQNSEKKEILLVPGNYGEGLKEKLNTIIDLPTVKISNYIGDSLSYAYSKGFKTMTLLGHIGKFAKLSIGIFNTHNRTADTRMEAFVYYLAMHGADKKTIETVNAFLTAEEAFNYLVENKMEMILKAMERGAEERIKKYLKDDSLSIRVLIYSMKYGLIE</sequence>
<dbReference type="Pfam" id="PF01888">
    <property type="entry name" value="CbiD"/>
    <property type="match status" value="1"/>
</dbReference>
<dbReference type="EMBL" id="AGDV01000001">
    <property type="protein sequence ID" value="EMB36189.1"/>
    <property type="molecule type" value="Genomic_DNA"/>
</dbReference>
<dbReference type="HAMAP" id="MF_00787">
    <property type="entry name" value="CbiD"/>
    <property type="match status" value="1"/>
</dbReference>
<proteinExistence type="inferred from homology"/>
<comment type="catalytic activity">
    <reaction evidence="5">
        <text>Co-precorrin-5B + S-adenosyl-L-methionine = Co-precorrin-6A + S-adenosyl-L-homocysteine</text>
        <dbReference type="Rhea" id="RHEA:26285"/>
        <dbReference type="ChEBI" id="CHEBI:57856"/>
        <dbReference type="ChEBI" id="CHEBI:59789"/>
        <dbReference type="ChEBI" id="CHEBI:60063"/>
        <dbReference type="ChEBI" id="CHEBI:60064"/>
        <dbReference type="EC" id="2.1.1.195"/>
    </reaction>
</comment>
<keyword evidence="3 5" id="KW-0808">Transferase</keyword>
<keyword evidence="1 5" id="KW-0169">Cobalamin biosynthesis</keyword>
<evidence type="ECO:0000256" key="4">
    <source>
        <dbReference type="ARBA" id="ARBA00022691"/>
    </source>
</evidence>
<gene>
    <name evidence="5" type="primary">cbiD</name>
    <name evidence="6" type="ORF">HMPREF9726_00381</name>
</gene>
<dbReference type="Proteomes" id="UP000011705">
    <property type="component" value="Chromosome"/>
</dbReference>
<reference evidence="6" key="1">
    <citation type="submission" date="2012-01" db="EMBL/GenBank/DDBJ databases">
        <title>The Genome Sequence of Treponema denticola H-22.</title>
        <authorList>
            <consortium name="The Broad Institute Genome Sequencing Platform"/>
            <person name="Earl A."/>
            <person name="Ward D."/>
            <person name="Feldgarden M."/>
            <person name="Gevers D."/>
            <person name="Blanton J.M."/>
            <person name="Fenno C.J."/>
            <person name="Baranova O.V."/>
            <person name="Mathney J."/>
            <person name="Dewhirst F.E."/>
            <person name="Izard J."/>
            <person name="Young S.K."/>
            <person name="Zeng Q."/>
            <person name="Gargeya S."/>
            <person name="Fitzgerald M."/>
            <person name="Haas B."/>
            <person name="Abouelleil A."/>
            <person name="Alvarado L."/>
            <person name="Arachchi H.M."/>
            <person name="Berlin A."/>
            <person name="Chapman S.B."/>
            <person name="Gearin G."/>
            <person name="Goldberg J."/>
            <person name="Griggs A."/>
            <person name="Gujja S."/>
            <person name="Hansen M."/>
            <person name="Heiman D."/>
            <person name="Howarth C."/>
            <person name="Larimer J."/>
            <person name="Lui A."/>
            <person name="MacDonald P.J.P."/>
            <person name="McCowen C."/>
            <person name="Montmayeur A."/>
            <person name="Murphy C."/>
            <person name="Neiman D."/>
            <person name="Pearson M."/>
            <person name="Priest M."/>
            <person name="Roberts A."/>
            <person name="Saif S."/>
            <person name="Shea T."/>
            <person name="Sisk P."/>
            <person name="Stolte C."/>
            <person name="Sykes S."/>
            <person name="Wortman J."/>
            <person name="Nusbaum C."/>
            <person name="Birren B."/>
        </authorList>
    </citation>
    <scope>NUCLEOTIDE SEQUENCE [LARGE SCALE GENOMIC DNA]</scope>
    <source>
        <strain evidence="6">H-22</strain>
    </source>
</reference>
<dbReference type="GO" id="GO:0043780">
    <property type="term" value="F:cobalt-precorrin-5B C1-methyltransferase activity"/>
    <property type="evidence" value="ECO:0007669"/>
    <property type="project" value="RHEA"/>
</dbReference>
<keyword evidence="2 5" id="KW-0489">Methyltransferase</keyword>
<dbReference type="RefSeq" id="WP_002682993.1">
    <property type="nucleotide sequence ID" value="NZ_CM001795.1"/>
</dbReference>
<dbReference type="PATRIC" id="fig|999432.5.peg.394"/>